<dbReference type="Proteomes" id="UP000035682">
    <property type="component" value="Unplaced"/>
</dbReference>
<name>A0A090MYW5_STRRB</name>
<keyword evidence="3" id="KW-1185">Reference proteome</keyword>
<reference evidence="2 3" key="1">
    <citation type="submission" date="2014-09" db="EMBL/GenBank/DDBJ databases">
        <authorList>
            <person name="Martin A.A."/>
        </authorList>
    </citation>
    <scope>NUCLEOTIDE SEQUENCE</scope>
    <source>
        <strain evidence="3">ED321</strain>
        <strain evidence="2">ED321 Heterogonic</strain>
    </source>
</reference>
<dbReference type="GeneID" id="36380259"/>
<evidence type="ECO:0000313" key="4">
    <source>
        <dbReference type="WBParaSite" id="SRAE_2000255600.1"/>
    </source>
</evidence>
<gene>
    <name evidence="2 4 5" type="ORF">SRAE_2000255600</name>
</gene>
<dbReference type="STRING" id="34506.A0A090MYW5"/>
<sequence>MEIFKNFWKQILIIFLFFNILNAKTICSHSKSSIKVSLYSLKYQLPLEQSENGAPVFLGSLSTIIQIEQSINFLCVNENLAKDIYNVKLYQGSSIKEDGNNKTEIYLKKSSFTEEGMIIYELQRPLICGIYHIKFEKYWGNISLDEKKGIFTKKSILNHFFGTKIDTIDEYYIPFPTIDSLSTRHSFELEIVHPQNTTVISNSESLSEHTIGTENIWKKTIFRKTNNIPLSYFGFFILPSEYRKINYNLSYPSISLYYNWVNTIQNELNKKSINEEKMIEIFNLFKMVNFQFSDEILIKNINIIKDDNFLFNSNDSLNNIYNGIIVNDLKNDRELNLKIILKQFTMNILRFKSLNDLKENNNDKNFIENNINNVIIGDVIRKIGENDYENFKMKKYLEISLKDQLNYFQNYSMISIDTNSTFEKTNVYKNLLSVTNTLLSLKKIIGESIFYDRLKQFVEIYKFEDVDEETFWSMITKGLRIPGTCFCDILKILKYSKSDLILRIETDKESLFSFNFINPNKDNNNNTIPLFLNLLSINGKNNTRKELKLPIQLLTKKIANIGQFKRNDGEVLFLNNLDYMNNYRTFYDYFLWEEIFFFMEKYPSIFRTSEKIYLIETFCYQLSYDGIDNYKNILNDFKKHLNKLPIQPINCIIPSQNI</sequence>
<feature type="chain" id="PRO_5015031417" evidence="1">
    <location>
        <begin position="24"/>
        <end position="658"/>
    </location>
</feature>
<evidence type="ECO:0000313" key="2">
    <source>
        <dbReference type="EMBL" id="CEF67894.1"/>
    </source>
</evidence>
<protein>
    <submittedName>
        <fullName evidence="2 4">Uncharacterized protein</fullName>
    </submittedName>
</protein>
<accession>A0A090MYW5</accession>
<dbReference type="CTD" id="36380259"/>
<proteinExistence type="predicted"/>
<dbReference type="Gene3D" id="2.60.40.1730">
    <property type="entry name" value="tricorn interacting facor f3 domain"/>
    <property type="match status" value="1"/>
</dbReference>
<reference evidence="4" key="2">
    <citation type="submission" date="2020-12" db="UniProtKB">
        <authorList>
            <consortium name="WormBaseParasite"/>
        </authorList>
    </citation>
    <scope>IDENTIFICATION</scope>
</reference>
<dbReference type="WormBase" id="SRAE_2000255600">
    <property type="protein sequence ID" value="SRP05724"/>
    <property type="gene ID" value="WBGene00262766"/>
</dbReference>
<feature type="signal peptide" evidence="1">
    <location>
        <begin position="1"/>
        <end position="23"/>
    </location>
</feature>
<evidence type="ECO:0000313" key="3">
    <source>
        <dbReference type="Proteomes" id="UP000035682"/>
    </source>
</evidence>
<organism evidence="2">
    <name type="scientific">Strongyloides ratti</name>
    <name type="common">Parasitic roundworm</name>
    <dbReference type="NCBI Taxonomy" id="34506"/>
    <lineage>
        <taxon>Eukaryota</taxon>
        <taxon>Metazoa</taxon>
        <taxon>Ecdysozoa</taxon>
        <taxon>Nematoda</taxon>
        <taxon>Chromadorea</taxon>
        <taxon>Rhabditida</taxon>
        <taxon>Tylenchina</taxon>
        <taxon>Panagrolaimomorpha</taxon>
        <taxon>Strongyloidoidea</taxon>
        <taxon>Strongyloididae</taxon>
        <taxon>Strongyloides</taxon>
    </lineage>
</organism>
<keyword evidence="1" id="KW-0732">Signal</keyword>
<evidence type="ECO:0000256" key="1">
    <source>
        <dbReference type="SAM" id="SignalP"/>
    </source>
</evidence>
<dbReference type="EMBL" id="LN609529">
    <property type="protein sequence ID" value="CEF67894.1"/>
    <property type="molecule type" value="Genomic_DNA"/>
</dbReference>
<dbReference type="SUPFAM" id="SSF63737">
    <property type="entry name" value="Leukotriene A4 hydrolase N-terminal domain"/>
    <property type="match status" value="1"/>
</dbReference>
<dbReference type="RefSeq" id="XP_024507094.1">
    <property type="nucleotide sequence ID" value="XM_024653637.1"/>
</dbReference>
<dbReference type="InterPro" id="IPR042097">
    <property type="entry name" value="Aminopeptidase_N-like_N_sf"/>
</dbReference>
<dbReference type="WBParaSite" id="SRAE_2000255600.1">
    <property type="protein sequence ID" value="SRAE_2000255600.1"/>
    <property type="gene ID" value="WBGene00262766"/>
</dbReference>
<evidence type="ECO:0000313" key="5">
    <source>
        <dbReference type="WormBase" id="SRAE_2000255600"/>
    </source>
</evidence>
<dbReference type="AlphaFoldDB" id="A0A090MYW5"/>